<dbReference type="InterPro" id="IPR027417">
    <property type="entry name" value="P-loop_NTPase"/>
</dbReference>
<dbReference type="EMBL" id="DVJP01000036">
    <property type="protein sequence ID" value="HIS76179.1"/>
    <property type="molecule type" value="Genomic_DNA"/>
</dbReference>
<evidence type="ECO:0000313" key="2">
    <source>
        <dbReference type="Proteomes" id="UP000824002"/>
    </source>
</evidence>
<dbReference type="SUPFAM" id="SSF52540">
    <property type="entry name" value="P-loop containing nucleoside triphosphate hydrolases"/>
    <property type="match status" value="1"/>
</dbReference>
<comment type="caution">
    <text evidence="1">The sequence shown here is derived from an EMBL/GenBank/DDBJ whole genome shotgun (WGS) entry which is preliminary data.</text>
</comment>
<reference evidence="1" key="1">
    <citation type="submission" date="2020-10" db="EMBL/GenBank/DDBJ databases">
        <authorList>
            <person name="Gilroy R."/>
        </authorList>
    </citation>
    <scope>NUCLEOTIDE SEQUENCE</scope>
    <source>
        <strain evidence="1">CHK199-13235</strain>
    </source>
</reference>
<dbReference type="PIRSF" id="PIRSF037081">
    <property type="entry name" value="P-loop_All4644_prd"/>
    <property type="match status" value="1"/>
</dbReference>
<accession>A0A9D1JZ30</accession>
<protein>
    <submittedName>
        <fullName evidence="1">ATP-binding protein</fullName>
    </submittedName>
</protein>
<proteinExistence type="predicted"/>
<dbReference type="Gene3D" id="3.40.50.300">
    <property type="entry name" value="P-loop containing nucleotide triphosphate hydrolases"/>
    <property type="match status" value="1"/>
</dbReference>
<keyword evidence="1" id="KW-0547">Nucleotide-binding</keyword>
<dbReference type="AlphaFoldDB" id="A0A9D1JZ30"/>
<dbReference type="GO" id="GO:0005524">
    <property type="term" value="F:ATP binding"/>
    <property type="evidence" value="ECO:0007669"/>
    <property type="project" value="UniProtKB-KW"/>
</dbReference>
<reference evidence="1" key="2">
    <citation type="journal article" date="2021" name="PeerJ">
        <title>Extensive microbial diversity within the chicken gut microbiome revealed by metagenomics and culture.</title>
        <authorList>
            <person name="Gilroy R."/>
            <person name="Ravi A."/>
            <person name="Getino M."/>
            <person name="Pursley I."/>
            <person name="Horton D.L."/>
            <person name="Alikhan N.F."/>
            <person name="Baker D."/>
            <person name="Gharbi K."/>
            <person name="Hall N."/>
            <person name="Watson M."/>
            <person name="Adriaenssens E.M."/>
            <person name="Foster-Nyarko E."/>
            <person name="Jarju S."/>
            <person name="Secka A."/>
            <person name="Antonio M."/>
            <person name="Oren A."/>
            <person name="Chaudhuri R.R."/>
            <person name="La Ragione R."/>
            <person name="Hildebrand F."/>
            <person name="Pallen M.J."/>
        </authorList>
    </citation>
    <scope>NUCLEOTIDE SEQUENCE</scope>
    <source>
        <strain evidence="1">CHK199-13235</strain>
    </source>
</reference>
<sequence>MPTLHLMVGLPGSGKTTYTREHAKEWNALVLTPDVWHTALFGDDFSGADSSGEHDARHSRIEELMWKTAGDLLAMGVNVALDFGFWAKSERQGLRRWAESLGAGCRVHYMNVPLEEILARLERRNRENDGDVFQVSPEDIQKWAAFFEPPDADELSWR</sequence>
<dbReference type="Pfam" id="PF13671">
    <property type="entry name" value="AAA_33"/>
    <property type="match status" value="1"/>
</dbReference>
<keyword evidence="1" id="KW-0067">ATP-binding</keyword>
<dbReference type="Proteomes" id="UP000824002">
    <property type="component" value="Unassembled WGS sequence"/>
</dbReference>
<evidence type="ECO:0000313" key="1">
    <source>
        <dbReference type="EMBL" id="HIS76179.1"/>
    </source>
</evidence>
<name>A0A9D1JZ30_9FIRM</name>
<gene>
    <name evidence="1" type="ORF">IAB51_05135</name>
</gene>
<dbReference type="InterPro" id="IPR017101">
    <property type="entry name" value="P-loop_ATP/GTP-bd_All4644_prd"/>
</dbReference>
<organism evidence="1 2">
    <name type="scientific">Candidatus Merdivicinus excrementipullorum</name>
    <dbReference type="NCBI Taxonomy" id="2840867"/>
    <lineage>
        <taxon>Bacteria</taxon>
        <taxon>Bacillati</taxon>
        <taxon>Bacillota</taxon>
        <taxon>Clostridia</taxon>
        <taxon>Eubacteriales</taxon>
        <taxon>Oscillospiraceae</taxon>
        <taxon>Oscillospiraceae incertae sedis</taxon>
        <taxon>Candidatus Merdivicinus</taxon>
    </lineage>
</organism>